<evidence type="ECO:0008006" key="9">
    <source>
        <dbReference type="Google" id="ProtNLM"/>
    </source>
</evidence>
<comment type="caution">
    <text evidence="7">The sequence shown here is derived from an EMBL/GenBank/DDBJ whole genome shotgun (WGS) entry which is preliminary data.</text>
</comment>
<feature type="transmembrane region" description="Helical" evidence="6">
    <location>
        <begin position="77"/>
        <end position="95"/>
    </location>
</feature>
<dbReference type="GO" id="GO:0016020">
    <property type="term" value="C:membrane"/>
    <property type="evidence" value="ECO:0007669"/>
    <property type="project" value="UniProtKB-SubCell"/>
</dbReference>
<comment type="subcellular location">
    <subcellularLocation>
        <location evidence="1">Membrane</location>
        <topology evidence="1">Multi-pass membrane protein</topology>
    </subcellularLocation>
</comment>
<evidence type="ECO:0000256" key="1">
    <source>
        <dbReference type="ARBA" id="ARBA00004141"/>
    </source>
</evidence>
<evidence type="ECO:0000313" key="8">
    <source>
        <dbReference type="Proteomes" id="UP000472335"/>
    </source>
</evidence>
<sequence length="183" mass="18681">MTWMVLVGVLTLAVANGANDVPKGVATLAGSGMTGYHTAVAWGAATTVVGAVASVWLAGSMAALFSSGIVDERPTSGFSFAVLAGAGTWVVLATVRRLPVSTTHAILGALIGAGLLLDAGAVRWSTLASKVAVPLLVSAVVAFGVSGLLALTAARMPARTVRRYRRQRACTQEDPHRVRVLGC</sequence>
<keyword evidence="8" id="KW-1185">Reference proteome</keyword>
<dbReference type="Pfam" id="PF01384">
    <property type="entry name" value="PHO4"/>
    <property type="match status" value="1"/>
</dbReference>
<reference evidence="7 8" key="1">
    <citation type="submission" date="2020-02" db="EMBL/GenBank/DDBJ databases">
        <title>Whole-genome analyses of novel actinobacteria.</title>
        <authorList>
            <person name="Sahin N."/>
            <person name="Gencbay T."/>
        </authorList>
    </citation>
    <scope>NUCLEOTIDE SEQUENCE [LARGE SCALE GENOMIC DNA]</scope>
    <source>
        <strain evidence="7 8">HC44</strain>
    </source>
</reference>
<dbReference type="GO" id="GO:0035435">
    <property type="term" value="P:phosphate ion transmembrane transport"/>
    <property type="evidence" value="ECO:0007669"/>
    <property type="project" value="TreeGrafter"/>
</dbReference>
<feature type="transmembrane region" description="Helical" evidence="6">
    <location>
        <begin position="41"/>
        <end position="65"/>
    </location>
</feature>
<feature type="transmembrane region" description="Helical" evidence="6">
    <location>
        <begin position="101"/>
        <end position="119"/>
    </location>
</feature>
<proteinExistence type="predicted"/>
<evidence type="ECO:0000256" key="2">
    <source>
        <dbReference type="ARBA" id="ARBA00022448"/>
    </source>
</evidence>
<dbReference type="AlphaFoldDB" id="A0A6G4V066"/>
<evidence type="ECO:0000313" key="7">
    <source>
        <dbReference type="EMBL" id="NGO07315.1"/>
    </source>
</evidence>
<accession>A0A6G4V066</accession>
<dbReference type="Proteomes" id="UP000472335">
    <property type="component" value="Unassembled WGS sequence"/>
</dbReference>
<gene>
    <name evidence="7" type="ORF">G5C60_06530</name>
</gene>
<name>A0A6G4V066_9ACTN</name>
<keyword evidence="2" id="KW-0813">Transport</keyword>
<organism evidence="7 8">
    <name type="scientific">Streptomyces scabichelini</name>
    <dbReference type="NCBI Taxonomy" id="2711217"/>
    <lineage>
        <taxon>Bacteria</taxon>
        <taxon>Bacillati</taxon>
        <taxon>Actinomycetota</taxon>
        <taxon>Actinomycetes</taxon>
        <taxon>Kitasatosporales</taxon>
        <taxon>Streptomycetaceae</taxon>
        <taxon>Streptomyces</taxon>
    </lineage>
</organism>
<evidence type="ECO:0000256" key="5">
    <source>
        <dbReference type="ARBA" id="ARBA00023136"/>
    </source>
</evidence>
<dbReference type="EMBL" id="JAAKZY010000013">
    <property type="protein sequence ID" value="NGO07315.1"/>
    <property type="molecule type" value="Genomic_DNA"/>
</dbReference>
<dbReference type="PANTHER" id="PTHR11101:SF80">
    <property type="entry name" value="PHOSPHATE TRANSPORTER"/>
    <property type="match status" value="1"/>
</dbReference>
<evidence type="ECO:0000256" key="4">
    <source>
        <dbReference type="ARBA" id="ARBA00022989"/>
    </source>
</evidence>
<protein>
    <recommendedName>
        <fullName evidence="9">Inorganic phosphate transporter</fullName>
    </recommendedName>
</protein>
<feature type="transmembrane region" description="Helical" evidence="6">
    <location>
        <begin position="131"/>
        <end position="154"/>
    </location>
</feature>
<keyword evidence="4 6" id="KW-1133">Transmembrane helix</keyword>
<dbReference type="InterPro" id="IPR001204">
    <property type="entry name" value="Phos_transporter"/>
</dbReference>
<dbReference type="GO" id="GO:0005315">
    <property type="term" value="F:phosphate transmembrane transporter activity"/>
    <property type="evidence" value="ECO:0007669"/>
    <property type="project" value="InterPro"/>
</dbReference>
<dbReference type="PANTHER" id="PTHR11101">
    <property type="entry name" value="PHOSPHATE TRANSPORTER"/>
    <property type="match status" value="1"/>
</dbReference>
<keyword evidence="3 6" id="KW-0812">Transmembrane</keyword>
<evidence type="ECO:0000256" key="3">
    <source>
        <dbReference type="ARBA" id="ARBA00022692"/>
    </source>
</evidence>
<evidence type="ECO:0000256" key="6">
    <source>
        <dbReference type="SAM" id="Phobius"/>
    </source>
</evidence>
<keyword evidence="5 6" id="KW-0472">Membrane</keyword>